<proteinExistence type="predicted"/>
<dbReference type="SUPFAM" id="SSF52540">
    <property type="entry name" value="P-loop containing nucleoside triphosphate hydrolases"/>
    <property type="match status" value="1"/>
</dbReference>
<reference evidence="2" key="1">
    <citation type="submission" date="2024-03" db="EMBL/GenBank/DDBJ databases">
        <title>Complete genome sequence of Sulfurisphaera javensis strain KD-1.</title>
        <authorList>
            <person name="Sakai H."/>
            <person name="Nur N."/>
            <person name="Suwanto A."/>
            <person name="Kurosawa N."/>
        </authorList>
    </citation>
    <scope>NUCLEOTIDE SEQUENCE</scope>
    <source>
        <strain evidence="2">KD-1</strain>
    </source>
</reference>
<dbReference type="RefSeq" id="WP_369609623.1">
    <property type="nucleotide sequence ID" value="NZ_AP031322.1"/>
</dbReference>
<name>A0AAT9GTE3_9CREN</name>
<dbReference type="InterPro" id="IPR051396">
    <property type="entry name" value="Bact_Antivir_Def_Nuclease"/>
</dbReference>
<evidence type="ECO:0000313" key="2">
    <source>
        <dbReference type="EMBL" id="BFH74082.1"/>
    </source>
</evidence>
<dbReference type="InterPro" id="IPR041685">
    <property type="entry name" value="AAA_GajA/Old/RecF-like"/>
</dbReference>
<dbReference type="AlphaFoldDB" id="A0AAT9GTE3"/>
<accession>A0AAT9GTE3</accession>
<dbReference type="PANTHER" id="PTHR43581">
    <property type="entry name" value="ATP/GTP PHOSPHATASE"/>
    <property type="match status" value="1"/>
</dbReference>
<organism evidence="2">
    <name type="scientific">Sulfurisphaera javensis</name>
    <dbReference type="NCBI Taxonomy" id="2049879"/>
    <lineage>
        <taxon>Archaea</taxon>
        <taxon>Thermoproteota</taxon>
        <taxon>Thermoprotei</taxon>
        <taxon>Sulfolobales</taxon>
        <taxon>Sulfolobaceae</taxon>
        <taxon>Sulfurisphaera</taxon>
    </lineage>
</organism>
<feature type="domain" description="Endonuclease GajA/Old nuclease/RecF-like AAA" evidence="1">
    <location>
        <begin position="263"/>
        <end position="326"/>
    </location>
</feature>
<sequence length="382" mass="43476">MKFEVKNVGPIVHANLEFKDKVVIVGQNSSGKTTLASLFYFVIYPFQLDPNSFLQLIQSLKVDENAITLVNEHTITVNVNKIINDNREAFTSALNKNLKTVIDSSMINENSEISTDKFVYKIGKNELEVVGNGEVSLHYDYVKKEGDKITLVHRALNMELKVTNTQQVTFNELVLEAISKFFISDWYPAVFLSTERVAIPHLLPLIYYGTFSVTNVKPFKPQILDPLRWDMSGEYEVLGHKVVIKYDLLGHLEILVYKDGKELGKGVASGIYQYVFIKAFSTKSNMRSLIIEEPELNLHPDAQIEVAKEIAKFNKKLFITTHSEWISMVLAYLLRSEVKVYEIVNGVTEERTIDENGLLETLKTIIPVETESVEKMIEGKFL</sequence>
<dbReference type="PANTHER" id="PTHR43581:SF2">
    <property type="entry name" value="EXCINUCLEASE ATPASE SUBUNIT"/>
    <property type="match status" value="1"/>
</dbReference>
<dbReference type="KEGG" id="sjv:SJAV_20260"/>
<evidence type="ECO:0000259" key="1">
    <source>
        <dbReference type="Pfam" id="PF13175"/>
    </source>
</evidence>
<dbReference type="GeneID" id="92354973"/>
<gene>
    <name evidence="2" type="ORF">SJAV_20260</name>
</gene>
<dbReference type="Gene3D" id="3.40.50.300">
    <property type="entry name" value="P-loop containing nucleotide triphosphate hydrolases"/>
    <property type="match status" value="1"/>
</dbReference>
<dbReference type="InterPro" id="IPR027417">
    <property type="entry name" value="P-loop_NTPase"/>
</dbReference>
<dbReference type="EMBL" id="AP031322">
    <property type="protein sequence ID" value="BFH74082.1"/>
    <property type="molecule type" value="Genomic_DNA"/>
</dbReference>
<protein>
    <submittedName>
        <fullName evidence="2">AAA family ATPase</fullName>
    </submittedName>
</protein>
<dbReference type="Pfam" id="PF13175">
    <property type="entry name" value="AAA_15"/>
    <property type="match status" value="1"/>
</dbReference>